<dbReference type="RefSeq" id="WP_053417143.1">
    <property type="nucleotide sequence ID" value="NZ_LILB01000005.1"/>
</dbReference>
<protein>
    <submittedName>
        <fullName evidence="2">Uncharacterized protein</fullName>
    </submittedName>
</protein>
<evidence type="ECO:0000256" key="1">
    <source>
        <dbReference type="SAM" id="Phobius"/>
    </source>
</evidence>
<organism evidence="2 3">
    <name type="scientific">Viridibacillus arvi</name>
    <dbReference type="NCBI Taxonomy" id="263475"/>
    <lineage>
        <taxon>Bacteria</taxon>
        <taxon>Bacillati</taxon>
        <taxon>Bacillota</taxon>
        <taxon>Bacilli</taxon>
        <taxon>Bacillales</taxon>
        <taxon>Caryophanaceae</taxon>
        <taxon>Viridibacillus</taxon>
    </lineage>
</organism>
<evidence type="ECO:0000313" key="3">
    <source>
        <dbReference type="Proteomes" id="UP000036867"/>
    </source>
</evidence>
<dbReference type="AlphaFoldDB" id="A0A0M0LDH3"/>
<feature type="transmembrane region" description="Helical" evidence="1">
    <location>
        <begin position="6"/>
        <end position="29"/>
    </location>
</feature>
<dbReference type="EMBL" id="LILB01000005">
    <property type="protein sequence ID" value="KOO48952.1"/>
    <property type="molecule type" value="Genomic_DNA"/>
</dbReference>
<proteinExistence type="predicted"/>
<sequence>MKKQLIIAITCLMVIGIGLYTFIHVSATYQKKSIFIKQQTMEEPKFLTDKRAILYASSPTEQLEKGTGKSMAIFIDKKGSASAMEMAGMEFGVSKYNGEQLYLGDRKSVYLLGKNAQQFPMKRDEIRNTLSGYLSSEAIFFSLYNTGFSENADYDTGVRYGSSSGFKTASLPFYVATAGTMKNQIIVLTQDLVKGNFDLKSIALKNKVNIKQLASVPLPHAEELDPISSILEDKENYYIVLSYFEDDAKEDILLATINKRTFTLDVKNLAEYRSEEIVSNSLPFNFDNSTHLHNQELYYINGLGEVYSYNTSNDVIQKKFRLNRPTGTFHPKFEQVDFRGQSLFYLNNRKKDVYFLEKYDLVTGEMIEEQKVVNLDKILRSDVKDLTLYNLELLNL</sequence>
<gene>
    <name evidence="2" type="ORF">AMD00_11130</name>
</gene>
<keyword evidence="1" id="KW-0812">Transmembrane</keyword>
<keyword evidence="1" id="KW-0472">Membrane</keyword>
<name>A0A0M0LDH3_9BACL</name>
<keyword evidence="1" id="KW-1133">Transmembrane helix</keyword>
<dbReference type="OrthoDB" id="2573204at2"/>
<evidence type="ECO:0000313" key="2">
    <source>
        <dbReference type="EMBL" id="KOO48952.1"/>
    </source>
</evidence>
<reference evidence="3" key="1">
    <citation type="submission" date="2015-08" db="EMBL/GenBank/DDBJ databases">
        <title>Fjat-10028 dsm 16317.</title>
        <authorList>
            <person name="Liu B."/>
            <person name="Wang J."/>
            <person name="Zhu Y."/>
            <person name="Liu G."/>
            <person name="Chen Q."/>
            <person name="Chen Z."/>
            <person name="Lan J."/>
            <person name="Che J."/>
            <person name="Ge C."/>
            <person name="Shi H."/>
            <person name="Pan Z."/>
            <person name="Liu X."/>
        </authorList>
    </citation>
    <scope>NUCLEOTIDE SEQUENCE [LARGE SCALE GENOMIC DNA]</scope>
    <source>
        <strain evidence="3">DSM 16317</strain>
    </source>
</reference>
<dbReference type="Proteomes" id="UP000036867">
    <property type="component" value="Unassembled WGS sequence"/>
</dbReference>
<accession>A0A0M0LDH3</accession>
<comment type="caution">
    <text evidence="2">The sequence shown here is derived from an EMBL/GenBank/DDBJ whole genome shotgun (WGS) entry which is preliminary data.</text>
</comment>
<dbReference type="GeneID" id="301136647"/>
<keyword evidence="3" id="KW-1185">Reference proteome</keyword>